<evidence type="ECO:0000313" key="3">
    <source>
        <dbReference type="Proteomes" id="UP000256964"/>
    </source>
</evidence>
<name>A0A371CSX0_9APHY</name>
<evidence type="ECO:0000313" key="2">
    <source>
        <dbReference type="EMBL" id="RDX43383.1"/>
    </source>
</evidence>
<keyword evidence="3" id="KW-1185">Reference proteome</keyword>
<protein>
    <submittedName>
        <fullName evidence="2">Uncharacterized protein</fullName>
    </submittedName>
</protein>
<gene>
    <name evidence="2" type="ORF">OH76DRAFT_1410163</name>
</gene>
<evidence type="ECO:0000256" key="1">
    <source>
        <dbReference type="SAM" id="MobiDB-lite"/>
    </source>
</evidence>
<sequence length="83" mass="8845">MQPAAHPPLLLPPSCGAPSPLAVAVRCRREILTSDCQVVPGSLLDSDWQRDRARHVDGDGARAGVELDDGGRGAPLIRGMREH</sequence>
<reference evidence="2 3" key="1">
    <citation type="journal article" date="2018" name="Biotechnol. Biofuels">
        <title>Integrative visual omics of the white-rot fungus Polyporus brumalis exposes the biotechnological potential of its oxidative enzymes for delignifying raw plant biomass.</title>
        <authorList>
            <person name="Miyauchi S."/>
            <person name="Rancon A."/>
            <person name="Drula E."/>
            <person name="Hage H."/>
            <person name="Chaduli D."/>
            <person name="Favel A."/>
            <person name="Grisel S."/>
            <person name="Henrissat B."/>
            <person name="Herpoel-Gimbert I."/>
            <person name="Ruiz-Duenas F.J."/>
            <person name="Chevret D."/>
            <person name="Hainaut M."/>
            <person name="Lin J."/>
            <person name="Wang M."/>
            <person name="Pangilinan J."/>
            <person name="Lipzen A."/>
            <person name="Lesage-Meessen L."/>
            <person name="Navarro D."/>
            <person name="Riley R."/>
            <person name="Grigoriev I.V."/>
            <person name="Zhou S."/>
            <person name="Raouche S."/>
            <person name="Rosso M.N."/>
        </authorList>
    </citation>
    <scope>NUCLEOTIDE SEQUENCE [LARGE SCALE GENOMIC DNA]</scope>
    <source>
        <strain evidence="2 3">BRFM 1820</strain>
    </source>
</reference>
<dbReference type="EMBL" id="KZ857465">
    <property type="protein sequence ID" value="RDX43383.1"/>
    <property type="molecule type" value="Genomic_DNA"/>
</dbReference>
<dbReference type="AlphaFoldDB" id="A0A371CSX0"/>
<accession>A0A371CSX0</accession>
<proteinExistence type="predicted"/>
<dbReference type="Proteomes" id="UP000256964">
    <property type="component" value="Unassembled WGS sequence"/>
</dbReference>
<organism evidence="2 3">
    <name type="scientific">Lentinus brumalis</name>
    <dbReference type="NCBI Taxonomy" id="2498619"/>
    <lineage>
        <taxon>Eukaryota</taxon>
        <taxon>Fungi</taxon>
        <taxon>Dikarya</taxon>
        <taxon>Basidiomycota</taxon>
        <taxon>Agaricomycotina</taxon>
        <taxon>Agaricomycetes</taxon>
        <taxon>Polyporales</taxon>
        <taxon>Polyporaceae</taxon>
        <taxon>Lentinus</taxon>
    </lineage>
</organism>
<feature type="region of interest" description="Disordered" evidence="1">
    <location>
        <begin position="61"/>
        <end position="83"/>
    </location>
</feature>